<evidence type="ECO:0000313" key="1">
    <source>
        <dbReference type="EMBL" id="RIW37621.1"/>
    </source>
</evidence>
<keyword evidence="2" id="KW-1185">Reference proteome</keyword>
<dbReference type="EMBL" id="QXIR01000003">
    <property type="protein sequence ID" value="RIW37621.1"/>
    <property type="molecule type" value="Genomic_DNA"/>
</dbReference>
<sequence length="62" mass="7176">MSREEKSCPFFFESKTFEYRGKNPEPGIFPKAAINAKTAFLYEQKRSSQGIISNQNEHSLFL</sequence>
<dbReference type="AlphaFoldDB" id="A0A3A1R7Z6"/>
<reference evidence="1 2" key="1">
    <citation type="submission" date="2018-09" db="EMBL/GenBank/DDBJ databases">
        <title>Bacillus saliacetes sp. nov., isolated from Thai shrimp paste (Ka-pi).</title>
        <authorList>
            <person name="Daroonpunt R."/>
            <person name="Tanasupawat S."/>
            <person name="Yiamsombut S."/>
        </authorList>
    </citation>
    <scope>NUCLEOTIDE SEQUENCE [LARGE SCALE GENOMIC DNA]</scope>
    <source>
        <strain evidence="1 2">SKP7-4</strain>
    </source>
</reference>
<evidence type="ECO:0000313" key="2">
    <source>
        <dbReference type="Proteomes" id="UP000265801"/>
    </source>
</evidence>
<dbReference type="Proteomes" id="UP000265801">
    <property type="component" value="Unassembled WGS sequence"/>
</dbReference>
<name>A0A3A1R7Z6_9BACI</name>
<accession>A0A3A1R7Z6</accession>
<gene>
    <name evidence="1" type="ORF">D3H55_03350</name>
</gene>
<proteinExistence type="predicted"/>
<comment type="caution">
    <text evidence="1">The sequence shown here is derived from an EMBL/GenBank/DDBJ whole genome shotgun (WGS) entry which is preliminary data.</text>
</comment>
<protein>
    <submittedName>
        <fullName evidence="1">Uncharacterized protein</fullName>
    </submittedName>
</protein>
<organism evidence="1 2">
    <name type="scientific">Bacillus salacetis</name>
    <dbReference type="NCBI Taxonomy" id="2315464"/>
    <lineage>
        <taxon>Bacteria</taxon>
        <taxon>Bacillati</taxon>
        <taxon>Bacillota</taxon>
        <taxon>Bacilli</taxon>
        <taxon>Bacillales</taxon>
        <taxon>Bacillaceae</taxon>
        <taxon>Bacillus</taxon>
    </lineage>
</organism>